<dbReference type="RefSeq" id="WP_237466768.1">
    <property type="nucleotide sequence ID" value="NZ_CAKLDI010000001.1"/>
</dbReference>
<protein>
    <submittedName>
        <fullName evidence="2">Uncharacterized protein</fullName>
    </submittedName>
</protein>
<sequence length="171" mass="19536">MKIFRVLLACFTLLIASTSYANEGSSDCIFDPQAFSDKWIQDHPALKGALWDQSSRSFSFQLGAGEFLYIQGGGCDSYSETYQLILVNRSLENLRNSQWHKVQLMRLAELTLSQDYFAMLKPTLEQQNLLVQAEHYELFIDPDMEGDRGYAVRVDRINNNTVSFSLSWGVE</sequence>
<accession>A0ABM8ZVE7</accession>
<gene>
    <name evidence="2" type="ORF">VST7929_02218</name>
</gene>
<evidence type="ECO:0000256" key="1">
    <source>
        <dbReference type="SAM" id="SignalP"/>
    </source>
</evidence>
<evidence type="ECO:0000313" key="2">
    <source>
        <dbReference type="EMBL" id="CAH0534302.1"/>
    </source>
</evidence>
<reference evidence="2" key="1">
    <citation type="submission" date="2021-11" db="EMBL/GenBank/DDBJ databases">
        <authorList>
            <person name="Rodrigo-Torres L."/>
            <person name="Arahal R. D."/>
            <person name="Lucena T."/>
        </authorList>
    </citation>
    <scope>NUCLEOTIDE SEQUENCE</scope>
    <source>
        <strain evidence="2">CECT 7929</strain>
    </source>
</reference>
<feature type="chain" id="PRO_5046214725" evidence="1">
    <location>
        <begin position="22"/>
        <end position="171"/>
    </location>
</feature>
<keyword evidence="3" id="KW-1185">Reference proteome</keyword>
<organism evidence="2 3">
    <name type="scientific">Vibrio stylophorae</name>
    <dbReference type="NCBI Taxonomy" id="659351"/>
    <lineage>
        <taxon>Bacteria</taxon>
        <taxon>Pseudomonadati</taxon>
        <taxon>Pseudomonadota</taxon>
        <taxon>Gammaproteobacteria</taxon>
        <taxon>Vibrionales</taxon>
        <taxon>Vibrionaceae</taxon>
        <taxon>Vibrio</taxon>
    </lineage>
</organism>
<feature type="signal peptide" evidence="1">
    <location>
        <begin position="1"/>
        <end position="21"/>
    </location>
</feature>
<dbReference type="EMBL" id="CAKLDI010000001">
    <property type="protein sequence ID" value="CAH0534302.1"/>
    <property type="molecule type" value="Genomic_DNA"/>
</dbReference>
<comment type="caution">
    <text evidence="2">The sequence shown here is derived from an EMBL/GenBank/DDBJ whole genome shotgun (WGS) entry which is preliminary data.</text>
</comment>
<name>A0ABM8ZVE7_9VIBR</name>
<evidence type="ECO:0000313" key="3">
    <source>
        <dbReference type="Proteomes" id="UP000838672"/>
    </source>
</evidence>
<dbReference type="Proteomes" id="UP000838672">
    <property type="component" value="Unassembled WGS sequence"/>
</dbReference>
<proteinExistence type="predicted"/>
<keyword evidence="1" id="KW-0732">Signal</keyword>